<evidence type="ECO:0000256" key="3">
    <source>
        <dbReference type="ARBA" id="ARBA00022448"/>
    </source>
</evidence>
<feature type="binding site" description="axial binding residue" evidence="14">
    <location>
        <position position="76"/>
    </location>
    <ligand>
        <name>heme c</name>
        <dbReference type="ChEBI" id="CHEBI:61717"/>
        <label>1</label>
    </ligand>
    <ligandPart>
        <name>Fe</name>
        <dbReference type="ChEBI" id="CHEBI:18248"/>
    </ligandPart>
</feature>
<evidence type="ECO:0000256" key="6">
    <source>
        <dbReference type="ARBA" id="ARBA00022729"/>
    </source>
</evidence>
<keyword evidence="4 13" id="KW-0349">Heme</keyword>
<comment type="cofactor">
    <cofactor evidence="13">
        <name>heme</name>
        <dbReference type="ChEBI" id="CHEBI:30413"/>
    </cofactor>
    <text evidence="13">Binds 2 heme groups.</text>
</comment>
<feature type="binding site" description="covalent" evidence="13">
    <location>
        <position position="220"/>
    </location>
    <ligand>
        <name>heme c</name>
        <dbReference type="ChEBI" id="CHEBI:61717"/>
        <label>2</label>
    </ligand>
</feature>
<evidence type="ECO:0000256" key="2">
    <source>
        <dbReference type="ARBA" id="ARBA00004856"/>
    </source>
</evidence>
<evidence type="ECO:0000256" key="14">
    <source>
        <dbReference type="PIRSR" id="PIRSR000294-2"/>
    </source>
</evidence>
<feature type="binding site" description="axial binding residue" evidence="14">
    <location>
        <position position="92"/>
    </location>
    <ligand>
        <name>heme c</name>
        <dbReference type="ChEBI" id="CHEBI:61717"/>
        <label>1</label>
    </ligand>
    <ligandPart>
        <name>Fe</name>
        <dbReference type="ChEBI" id="CHEBI:18248"/>
    </ligandPart>
</feature>
<comment type="PTM">
    <text evidence="13">Binds 2 heme groups per subunit.</text>
</comment>
<dbReference type="FunFam" id="1.10.760.10:FF:000019">
    <property type="entry name" value="Di-heme cytochrome C peroxidase"/>
    <property type="match status" value="1"/>
</dbReference>
<keyword evidence="3" id="KW-0813">Transport</keyword>
<dbReference type="PROSITE" id="PS51007">
    <property type="entry name" value="CYTC"/>
    <property type="match status" value="1"/>
</dbReference>
<dbReference type="GO" id="GO:0009055">
    <property type="term" value="F:electron transfer activity"/>
    <property type="evidence" value="ECO:0007669"/>
    <property type="project" value="InterPro"/>
</dbReference>
<comment type="pathway">
    <text evidence="2">One-carbon metabolism; methylamine degradation.</text>
</comment>
<reference evidence="16 17" key="1">
    <citation type="submission" date="2020-02" db="EMBL/GenBank/DDBJ databases">
        <title>Genomic and physiological characterization of two novel Nitrospinaceae genera.</title>
        <authorList>
            <person name="Mueller A.J."/>
            <person name="Jung M.-Y."/>
            <person name="Strachan C.R."/>
            <person name="Herbold C.W."/>
            <person name="Kirkegaard R.H."/>
            <person name="Daims H."/>
        </authorList>
    </citation>
    <scope>NUCLEOTIDE SEQUENCE [LARGE SCALE GENOMIC DNA]</scope>
    <source>
        <strain evidence="16">EB</strain>
    </source>
</reference>
<evidence type="ECO:0000256" key="8">
    <source>
        <dbReference type="ARBA" id="ARBA00022982"/>
    </source>
</evidence>
<name>A0A7T0BWR4_9BACT</name>
<keyword evidence="10 14" id="KW-0408">Iron</keyword>
<evidence type="ECO:0000256" key="9">
    <source>
        <dbReference type="ARBA" id="ARBA00023002"/>
    </source>
</evidence>
<organism evidence="16 17">
    <name type="scientific">Candidatus Nitronauta litoralis</name>
    <dbReference type="NCBI Taxonomy" id="2705533"/>
    <lineage>
        <taxon>Bacteria</taxon>
        <taxon>Pseudomonadati</taxon>
        <taxon>Nitrospinota/Tectimicrobiota group</taxon>
        <taxon>Nitrospinota</taxon>
        <taxon>Nitrospinia</taxon>
        <taxon>Nitrospinales</taxon>
        <taxon>Nitrospinaceae</taxon>
        <taxon>Candidatus Nitronauta</taxon>
    </lineage>
</organism>
<feature type="binding site" description="covalent" evidence="13">
    <location>
        <position position="72"/>
    </location>
    <ligand>
        <name>heme c</name>
        <dbReference type="ChEBI" id="CHEBI:61717"/>
        <label>1</label>
    </ligand>
</feature>
<dbReference type="EMBL" id="CP048685">
    <property type="protein sequence ID" value="QPJ62334.1"/>
    <property type="molecule type" value="Genomic_DNA"/>
</dbReference>
<dbReference type="InterPro" id="IPR009056">
    <property type="entry name" value="Cyt_c-like_dom"/>
</dbReference>
<feature type="domain" description="Cytochrome c" evidence="15">
    <location>
        <begin position="202"/>
        <end position="326"/>
    </location>
</feature>
<evidence type="ECO:0000256" key="5">
    <source>
        <dbReference type="ARBA" id="ARBA00022723"/>
    </source>
</evidence>
<dbReference type="PANTHER" id="PTHR30600">
    <property type="entry name" value="CYTOCHROME C PEROXIDASE-RELATED"/>
    <property type="match status" value="1"/>
</dbReference>
<dbReference type="Gene3D" id="1.10.760.10">
    <property type="entry name" value="Cytochrome c-like domain"/>
    <property type="match status" value="2"/>
</dbReference>
<dbReference type="KEGG" id="nli:G3M70_10815"/>
<sequence length="342" mass="38286">MINIARLILINLFLVFIPISADAGDFEELKEFYEPLPEMKHPADNPWSKEKEDLGRMLYFDPRLSQSNWISCMTCHHPGLGWGDGLPRPNGHGQKELDRHSPTIINSGYFEAQFWDGRAKSLEEQALGPISSQVEMRQDLGELVKELNAIPGYVRLFKKVFPKEGINKITIAKAIGTFERSVVSKNAPYDKYFAGDKSAMSSSALNGMRLFFGKAKCSICHNGPAFTDSQFHNIGVKQHGPLKEDLGRYNVTKDDFDKGAFKTPGLRHITRSGPYMHDGSESTLEEVVEFYDRGGDVAENRSPFITPLGLTGSEKKDLVEFMKALEGEPIIIPLPELPPSHE</sequence>
<keyword evidence="6" id="KW-0732">Signal</keyword>
<evidence type="ECO:0000256" key="4">
    <source>
        <dbReference type="ARBA" id="ARBA00022617"/>
    </source>
</evidence>
<accession>A0A7T0BWR4</accession>
<dbReference type="GO" id="GO:0042597">
    <property type="term" value="C:periplasmic space"/>
    <property type="evidence" value="ECO:0007669"/>
    <property type="project" value="UniProtKB-SubCell"/>
</dbReference>
<keyword evidence="16" id="KW-0575">Peroxidase</keyword>
<evidence type="ECO:0000313" key="16">
    <source>
        <dbReference type="EMBL" id="QPJ62334.1"/>
    </source>
</evidence>
<evidence type="ECO:0000256" key="7">
    <source>
        <dbReference type="ARBA" id="ARBA00022764"/>
    </source>
</evidence>
<dbReference type="PIRSF" id="PIRSF000294">
    <property type="entry name" value="Cytochrome-c_peroxidase"/>
    <property type="match status" value="1"/>
</dbReference>
<dbReference type="InterPro" id="IPR004852">
    <property type="entry name" value="Di-haem_cyt_c_peroxidsae"/>
</dbReference>
<keyword evidence="9" id="KW-0560">Oxidoreductase</keyword>
<keyword evidence="8" id="KW-0249">Electron transport</keyword>
<feature type="binding site" description="axial binding residue" evidence="14">
    <location>
        <position position="221"/>
    </location>
    <ligand>
        <name>heme c</name>
        <dbReference type="ChEBI" id="CHEBI:61717"/>
        <label>2</label>
    </ligand>
    <ligandPart>
        <name>Fe</name>
        <dbReference type="ChEBI" id="CHEBI:18248"/>
    </ligandPart>
</feature>
<evidence type="ECO:0000256" key="12">
    <source>
        <dbReference type="ARBA" id="ARBA00073576"/>
    </source>
</evidence>
<dbReference type="InterPro" id="IPR026259">
    <property type="entry name" value="MauG/Cytc_peroxidase"/>
</dbReference>
<protein>
    <recommendedName>
        <fullName evidence="12">Methylamine utilization protein MauG</fullName>
    </recommendedName>
</protein>
<feature type="binding site" description="covalent" evidence="13">
    <location>
        <position position="217"/>
    </location>
    <ligand>
        <name>heme c</name>
        <dbReference type="ChEBI" id="CHEBI:61717"/>
        <label>2</label>
    </ligand>
</feature>
<evidence type="ECO:0000256" key="10">
    <source>
        <dbReference type="ARBA" id="ARBA00023004"/>
    </source>
</evidence>
<dbReference type="PANTHER" id="PTHR30600:SF10">
    <property type="entry name" value="BLL6722 PROTEIN"/>
    <property type="match status" value="1"/>
</dbReference>
<comment type="function">
    <text evidence="11">Involved in methylamine metabolism. Essential for the maturation of the beta subunit of MADH, presumably via a step in the biosynthesis of tryptophan tryptophylquinone (TTQ), the cofactor of MADH.</text>
</comment>
<evidence type="ECO:0000313" key="17">
    <source>
        <dbReference type="Proteomes" id="UP000594688"/>
    </source>
</evidence>
<comment type="subcellular location">
    <subcellularLocation>
        <location evidence="1">Periplasm</location>
    </subcellularLocation>
</comment>
<dbReference type="Proteomes" id="UP000594688">
    <property type="component" value="Chromosome"/>
</dbReference>
<evidence type="ECO:0000256" key="13">
    <source>
        <dbReference type="PIRSR" id="PIRSR000294-1"/>
    </source>
</evidence>
<keyword evidence="5 14" id="KW-0479">Metal-binding</keyword>
<dbReference type="AlphaFoldDB" id="A0A7T0BWR4"/>
<keyword evidence="7" id="KW-0574">Periplasm</keyword>
<gene>
    <name evidence="16" type="ORF">G3M70_10815</name>
</gene>
<dbReference type="InterPro" id="IPR036909">
    <property type="entry name" value="Cyt_c-like_dom_sf"/>
</dbReference>
<dbReference type="InterPro" id="IPR051395">
    <property type="entry name" value="Cytochrome_c_Peroxidase/MauG"/>
</dbReference>
<evidence type="ECO:0000256" key="1">
    <source>
        <dbReference type="ARBA" id="ARBA00004418"/>
    </source>
</evidence>
<feature type="binding site" description="covalent" evidence="13">
    <location>
        <position position="75"/>
    </location>
    <ligand>
        <name>heme c</name>
        <dbReference type="ChEBI" id="CHEBI:61717"/>
        <label>1</label>
    </ligand>
</feature>
<dbReference type="GO" id="GO:0004130">
    <property type="term" value="F:cytochrome-c peroxidase activity"/>
    <property type="evidence" value="ECO:0007669"/>
    <property type="project" value="TreeGrafter"/>
</dbReference>
<dbReference type="SUPFAM" id="SSF46626">
    <property type="entry name" value="Cytochrome c"/>
    <property type="match status" value="2"/>
</dbReference>
<dbReference type="GO" id="GO:0020037">
    <property type="term" value="F:heme binding"/>
    <property type="evidence" value="ECO:0007669"/>
    <property type="project" value="InterPro"/>
</dbReference>
<evidence type="ECO:0000256" key="11">
    <source>
        <dbReference type="ARBA" id="ARBA00058991"/>
    </source>
</evidence>
<evidence type="ECO:0000259" key="15">
    <source>
        <dbReference type="PROSITE" id="PS51007"/>
    </source>
</evidence>
<dbReference type="GO" id="GO:0046872">
    <property type="term" value="F:metal ion binding"/>
    <property type="evidence" value="ECO:0007669"/>
    <property type="project" value="UniProtKB-KW"/>
</dbReference>
<dbReference type="Pfam" id="PF03150">
    <property type="entry name" value="CCP_MauG"/>
    <property type="match status" value="1"/>
</dbReference>
<proteinExistence type="predicted"/>